<dbReference type="GO" id="GO:0015807">
    <property type="term" value="P:L-amino acid transport"/>
    <property type="evidence" value="ECO:0007669"/>
    <property type="project" value="TreeGrafter"/>
</dbReference>
<comment type="similarity">
    <text evidence="1">Belongs to the ABC transporter superfamily.</text>
</comment>
<dbReference type="GO" id="GO:0015658">
    <property type="term" value="F:branched-chain amino acid transmembrane transporter activity"/>
    <property type="evidence" value="ECO:0007669"/>
    <property type="project" value="TreeGrafter"/>
</dbReference>
<dbReference type="InterPro" id="IPR017871">
    <property type="entry name" value="ABC_transporter-like_CS"/>
</dbReference>
<protein>
    <submittedName>
        <fullName evidence="9">ATP-binding cassette domain-containing protein</fullName>
    </submittedName>
</protein>
<evidence type="ECO:0000256" key="7">
    <source>
        <dbReference type="ARBA" id="ARBA00022970"/>
    </source>
</evidence>
<keyword evidence="7" id="KW-0029">Amino-acid transport</keyword>
<keyword evidence="5" id="KW-0547">Nucleotide-binding</keyword>
<feature type="domain" description="ABC transporter" evidence="8">
    <location>
        <begin position="2"/>
        <end position="234"/>
    </location>
</feature>
<dbReference type="SUPFAM" id="SSF52540">
    <property type="entry name" value="P-loop containing nucleoside triphosphate hydrolases"/>
    <property type="match status" value="1"/>
</dbReference>
<dbReference type="EMBL" id="QGBI01000044">
    <property type="protein sequence ID" value="MBX3893509.1"/>
    <property type="molecule type" value="Genomic_DNA"/>
</dbReference>
<gene>
    <name evidence="9" type="ORF">DEE74_26935</name>
</gene>
<dbReference type="AlphaFoldDB" id="A0AAW4QBN3"/>
<dbReference type="PROSITE" id="PS00211">
    <property type="entry name" value="ABC_TRANSPORTER_1"/>
    <property type="match status" value="1"/>
</dbReference>
<keyword evidence="4" id="KW-0997">Cell inner membrane</keyword>
<evidence type="ECO:0000256" key="1">
    <source>
        <dbReference type="ARBA" id="ARBA00005417"/>
    </source>
</evidence>
<evidence type="ECO:0000256" key="4">
    <source>
        <dbReference type="ARBA" id="ARBA00022519"/>
    </source>
</evidence>
<dbReference type="PANTHER" id="PTHR43820">
    <property type="entry name" value="HIGH-AFFINITY BRANCHED-CHAIN AMINO ACID TRANSPORT ATP-BINDING PROTEIN LIVF"/>
    <property type="match status" value="1"/>
</dbReference>
<reference evidence="9" key="1">
    <citation type="submission" date="2018-06" db="EMBL/GenBank/DDBJ databases">
        <authorList>
            <person name="O'Rourke A."/>
        </authorList>
    </citation>
    <scope>NUCLEOTIDE SEQUENCE</scope>
    <source>
        <strain evidence="9">132550021-3</strain>
    </source>
</reference>
<keyword evidence="4" id="KW-0472">Membrane</keyword>
<dbReference type="InterPro" id="IPR003439">
    <property type="entry name" value="ABC_transporter-like_ATP-bd"/>
</dbReference>
<evidence type="ECO:0000256" key="3">
    <source>
        <dbReference type="ARBA" id="ARBA00022475"/>
    </source>
</evidence>
<keyword evidence="6 9" id="KW-0067">ATP-binding</keyword>
<evidence type="ECO:0000256" key="6">
    <source>
        <dbReference type="ARBA" id="ARBA00022840"/>
    </source>
</evidence>
<keyword evidence="2" id="KW-0813">Transport</keyword>
<proteinExistence type="inferred from homology"/>
<evidence type="ECO:0000256" key="5">
    <source>
        <dbReference type="ARBA" id="ARBA00022741"/>
    </source>
</evidence>
<dbReference type="PANTHER" id="PTHR43820:SF2">
    <property type="entry name" value="ABC TRANSPORTER ATP-BINDING PROTEIN"/>
    <property type="match status" value="1"/>
</dbReference>
<evidence type="ECO:0000259" key="8">
    <source>
        <dbReference type="PROSITE" id="PS50893"/>
    </source>
</evidence>
<dbReference type="InterPro" id="IPR003593">
    <property type="entry name" value="AAA+_ATPase"/>
</dbReference>
<dbReference type="GO" id="GO:0005524">
    <property type="term" value="F:ATP binding"/>
    <property type="evidence" value="ECO:0007669"/>
    <property type="project" value="UniProtKB-KW"/>
</dbReference>
<accession>A0AAW4QBN3</accession>
<dbReference type="InterPro" id="IPR052156">
    <property type="entry name" value="BCAA_Transport_ATP-bd_LivF"/>
</dbReference>
<dbReference type="PROSITE" id="PS50893">
    <property type="entry name" value="ABC_TRANSPORTER_2"/>
    <property type="match status" value="1"/>
</dbReference>
<dbReference type="Gene3D" id="3.40.50.300">
    <property type="entry name" value="P-loop containing nucleotide triphosphate hydrolases"/>
    <property type="match status" value="1"/>
</dbReference>
<dbReference type="Proteomes" id="UP001199322">
    <property type="component" value="Unassembled WGS sequence"/>
</dbReference>
<dbReference type="RefSeq" id="WP_071040754.1">
    <property type="nucleotide sequence ID" value="NZ_QGAQ01000042.1"/>
</dbReference>
<dbReference type="SMART" id="SM00382">
    <property type="entry name" value="AAA"/>
    <property type="match status" value="1"/>
</dbReference>
<dbReference type="InterPro" id="IPR027417">
    <property type="entry name" value="P-loop_NTPase"/>
</dbReference>
<evidence type="ECO:0000256" key="2">
    <source>
        <dbReference type="ARBA" id="ARBA00022448"/>
    </source>
</evidence>
<dbReference type="GO" id="GO:0016887">
    <property type="term" value="F:ATP hydrolysis activity"/>
    <property type="evidence" value="ECO:0007669"/>
    <property type="project" value="InterPro"/>
</dbReference>
<name>A0AAW4QBN3_RALPI</name>
<evidence type="ECO:0000313" key="10">
    <source>
        <dbReference type="Proteomes" id="UP001199322"/>
    </source>
</evidence>
<evidence type="ECO:0000313" key="9">
    <source>
        <dbReference type="EMBL" id="MBX3893509.1"/>
    </source>
</evidence>
<dbReference type="Pfam" id="PF00005">
    <property type="entry name" value="ABC_tran"/>
    <property type="match status" value="1"/>
</dbReference>
<keyword evidence="3" id="KW-1003">Cell membrane</keyword>
<comment type="caution">
    <text evidence="9">The sequence shown here is derived from an EMBL/GenBank/DDBJ whole genome shotgun (WGS) entry which is preliminary data.</text>
</comment>
<organism evidence="9 10">
    <name type="scientific">Ralstonia pickettii</name>
    <name type="common">Burkholderia pickettii</name>
    <dbReference type="NCBI Taxonomy" id="329"/>
    <lineage>
        <taxon>Bacteria</taxon>
        <taxon>Pseudomonadati</taxon>
        <taxon>Pseudomonadota</taxon>
        <taxon>Betaproteobacteria</taxon>
        <taxon>Burkholderiales</taxon>
        <taxon>Burkholderiaceae</taxon>
        <taxon>Ralstonia</taxon>
    </lineage>
</organism>
<dbReference type="GeneID" id="60824963"/>
<sequence>MLNVVDLCVDIQGSRILRGVNLDVKPGELVCLLGRNGAGKTTTFRTLMGYLRPVSGHLRWHDQDLAELATWQIAQQGIGFSPEESEVYADLTVEENIELPTWTRMRGRPAAERIAEAYRIFPKLERYRKRGGAELSGGERKMVSIARALALDAELLLLDEPFEGLSPAIIPQVAEGIAAIRQSGKAIVMAESNLHHVPEYIDKLLVIERGEIIYSGSLENALASPDVMSVIAGAVEL</sequence>